<reference evidence="1" key="1">
    <citation type="submission" date="2023-03" db="EMBL/GenBank/DDBJ databases">
        <title>Massive genome expansion in bonnet fungi (Mycena s.s.) driven by repeated elements and novel gene families across ecological guilds.</title>
        <authorList>
            <consortium name="Lawrence Berkeley National Laboratory"/>
            <person name="Harder C.B."/>
            <person name="Miyauchi S."/>
            <person name="Viragh M."/>
            <person name="Kuo A."/>
            <person name="Thoen E."/>
            <person name="Andreopoulos B."/>
            <person name="Lu D."/>
            <person name="Skrede I."/>
            <person name="Drula E."/>
            <person name="Henrissat B."/>
            <person name="Morin E."/>
            <person name="Kohler A."/>
            <person name="Barry K."/>
            <person name="LaButti K."/>
            <person name="Morin E."/>
            <person name="Salamov A."/>
            <person name="Lipzen A."/>
            <person name="Mereny Z."/>
            <person name="Hegedus B."/>
            <person name="Baldrian P."/>
            <person name="Stursova M."/>
            <person name="Weitz H."/>
            <person name="Taylor A."/>
            <person name="Grigoriev I.V."/>
            <person name="Nagy L.G."/>
            <person name="Martin F."/>
            <person name="Kauserud H."/>
        </authorList>
    </citation>
    <scope>NUCLEOTIDE SEQUENCE</scope>
    <source>
        <strain evidence="1">CBHHK182m</strain>
    </source>
</reference>
<comment type="caution">
    <text evidence="1">The sequence shown here is derived from an EMBL/GenBank/DDBJ whole genome shotgun (WGS) entry which is preliminary data.</text>
</comment>
<dbReference type="AlphaFoldDB" id="A0AAD7HF95"/>
<sequence>MPNSTLFAAATEDTQCWEIVMGYVAEDTRDVTVPSSVCGTFDGLPAELRYRIYGELTVKDCVNFAATSRQHRFVATTYLHFQLTVLASDYHLDFARLRFVLLASGSLMSGYPIQSVILGPTLSTDTLDFYTTKEWTEDLLEYLQLDGGYTANTTPILGPIYCVWFLRRGGRLMHNGGQLPSDPQALERQRLVEAAVVAGSLWINSGAAADWGQFKAVIMPEGNIMNIFLVKS</sequence>
<protein>
    <recommendedName>
        <fullName evidence="3">F-box domain-containing protein</fullName>
    </recommendedName>
</protein>
<organism evidence="1 2">
    <name type="scientific">Mycena metata</name>
    <dbReference type="NCBI Taxonomy" id="1033252"/>
    <lineage>
        <taxon>Eukaryota</taxon>
        <taxon>Fungi</taxon>
        <taxon>Dikarya</taxon>
        <taxon>Basidiomycota</taxon>
        <taxon>Agaricomycotina</taxon>
        <taxon>Agaricomycetes</taxon>
        <taxon>Agaricomycetidae</taxon>
        <taxon>Agaricales</taxon>
        <taxon>Marasmiineae</taxon>
        <taxon>Mycenaceae</taxon>
        <taxon>Mycena</taxon>
    </lineage>
</organism>
<dbReference type="Proteomes" id="UP001215598">
    <property type="component" value="Unassembled WGS sequence"/>
</dbReference>
<accession>A0AAD7HF95</accession>
<evidence type="ECO:0008006" key="3">
    <source>
        <dbReference type="Google" id="ProtNLM"/>
    </source>
</evidence>
<dbReference type="EMBL" id="JARKIB010000253">
    <property type="protein sequence ID" value="KAJ7719385.1"/>
    <property type="molecule type" value="Genomic_DNA"/>
</dbReference>
<evidence type="ECO:0000313" key="1">
    <source>
        <dbReference type="EMBL" id="KAJ7719385.1"/>
    </source>
</evidence>
<keyword evidence="2" id="KW-1185">Reference proteome</keyword>
<name>A0AAD7HF95_9AGAR</name>
<proteinExistence type="predicted"/>
<gene>
    <name evidence="1" type="ORF">B0H16DRAFT_1474966</name>
</gene>
<evidence type="ECO:0000313" key="2">
    <source>
        <dbReference type="Proteomes" id="UP001215598"/>
    </source>
</evidence>